<proteinExistence type="predicted"/>
<reference evidence="2 3" key="1">
    <citation type="journal article" date="2013" name="PLoS Pathog.">
        <title>Genomic analysis of the Kiwifruit pathogen Pseudomonas syringae pv. actinidiae provides insight into the origins of an emergent plant disease.</title>
        <authorList>
            <person name="McCann H.C."/>
            <person name="Rikkerink E.H."/>
            <person name="Bertels F."/>
            <person name="Fiers M."/>
            <person name="Lu A."/>
            <person name="Rees-George J."/>
            <person name="Andersen M.T."/>
            <person name="Gleave A.P."/>
            <person name="Haubold B."/>
            <person name="Wohlers M.W."/>
            <person name="Guttman D.S."/>
            <person name="Wang P.W."/>
            <person name="Straub C."/>
            <person name="Vanneste J.L."/>
            <person name="Rainey P.B."/>
            <person name="Templeton M.D."/>
        </authorList>
    </citation>
    <scope>NUCLEOTIDE SEQUENCE [LARGE SCALE GENOMIC DNA]</scope>
    <source>
        <strain evidence="2 3">ICMP 19096</strain>
    </source>
</reference>
<gene>
    <name evidence="2" type="ORF">A245_13725</name>
</gene>
<evidence type="ECO:0000313" key="2">
    <source>
        <dbReference type="EMBL" id="EPN62518.1"/>
    </source>
</evidence>
<comment type="caution">
    <text evidence="2">The sequence shown here is derived from an EMBL/GenBank/DDBJ whole genome shotgun (WGS) entry which is preliminary data.</text>
</comment>
<feature type="region of interest" description="Disordered" evidence="1">
    <location>
        <begin position="1"/>
        <end position="47"/>
    </location>
</feature>
<dbReference type="Proteomes" id="UP000018849">
    <property type="component" value="Unassembled WGS sequence"/>
</dbReference>
<dbReference type="EMBL" id="AOKF01001158">
    <property type="protein sequence ID" value="EPN62518.1"/>
    <property type="molecule type" value="Genomic_DNA"/>
</dbReference>
<protein>
    <submittedName>
        <fullName evidence="2">Uncharacterized protein</fullName>
    </submittedName>
</protein>
<organism evidence="2 3">
    <name type="scientific">Pseudomonas syringae pv. actinidiae ICMP 19096</name>
    <dbReference type="NCBI Taxonomy" id="1194405"/>
    <lineage>
        <taxon>Bacteria</taxon>
        <taxon>Pseudomonadati</taxon>
        <taxon>Pseudomonadota</taxon>
        <taxon>Gammaproteobacteria</taxon>
        <taxon>Pseudomonadales</taxon>
        <taxon>Pseudomonadaceae</taxon>
        <taxon>Pseudomonas</taxon>
        <taxon>Pseudomonas syringae</taxon>
    </lineage>
</organism>
<accession>A0A656JZB0</accession>
<name>A0A656JZB0_PSESF</name>
<dbReference type="AlphaFoldDB" id="A0A656JZB0"/>
<evidence type="ECO:0000256" key="1">
    <source>
        <dbReference type="SAM" id="MobiDB-lite"/>
    </source>
</evidence>
<sequence>EAKPEPVAPPLDLSRLSLAPAGSDMGQAVQTVSKAPPDTSHLRVIPE</sequence>
<evidence type="ECO:0000313" key="3">
    <source>
        <dbReference type="Proteomes" id="UP000018849"/>
    </source>
</evidence>
<feature type="non-terminal residue" evidence="2">
    <location>
        <position position="1"/>
    </location>
</feature>